<accession>A0A9W6VVX9</accession>
<dbReference type="Pfam" id="PF04672">
    <property type="entry name" value="Methyltransf_19"/>
    <property type="match status" value="1"/>
</dbReference>
<dbReference type="AlphaFoldDB" id="A0A9W6VVX9"/>
<evidence type="ECO:0000313" key="2">
    <source>
        <dbReference type="Proteomes" id="UP001165135"/>
    </source>
</evidence>
<dbReference type="SUPFAM" id="SSF53335">
    <property type="entry name" value="S-adenosyl-L-methionine-dependent methyltransferases"/>
    <property type="match status" value="1"/>
</dbReference>
<organism evidence="1 2">
    <name type="scientific">Actinoallomurus iriomotensis</name>
    <dbReference type="NCBI Taxonomy" id="478107"/>
    <lineage>
        <taxon>Bacteria</taxon>
        <taxon>Bacillati</taxon>
        <taxon>Actinomycetota</taxon>
        <taxon>Actinomycetes</taxon>
        <taxon>Streptosporangiales</taxon>
        <taxon>Thermomonosporaceae</taxon>
        <taxon>Actinoallomurus</taxon>
    </lineage>
</organism>
<dbReference type="InterPro" id="IPR029063">
    <property type="entry name" value="SAM-dependent_MTases_sf"/>
</dbReference>
<protein>
    <recommendedName>
        <fullName evidence="3">S-adenosyl methyltransferase</fullName>
    </recommendedName>
</protein>
<dbReference type="CDD" id="cd02440">
    <property type="entry name" value="AdoMet_MTases"/>
    <property type="match status" value="1"/>
</dbReference>
<dbReference type="EMBL" id="BSTJ01000021">
    <property type="protein sequence ID" value="GLY81654.1"/>
    <property type="molecule type" value="Genomic_DNA"/>
</dbReference>
<name>A0A9W6VVX9_9ACTN</name>
<dbReference type="Gene3D" id="3.40.50.150">
    <property type="entry name" value="Vaccinia Virus protein VP39"/>
    <property type="match status" value="1"/>
</dbReference>
<dbReference type="PIRSF" id="PIRSF017393">
    <property type="entry name" value="MTase_SAV2177"/>
    <property type="match status" value="1"/>
</dbReference>
<evidence type="ECO:0000313" key="1">
    <source>
        <dbReference type="EMBL" id="GLY81654.1"/>
    </source>
</evidence>
<reference evidence="1" key="1">
    <citation type="submission" date="2023-03" db="EMBL/GenBank/DDBJ databases">
        <title>Actinoallomurus iriomotensis NBRC 103681.</title>
        <authorList>
            <person name="Ichikawa N."/>
            <person name="Sato H."/>
            <person name="Tonouchi N."/>
        </authorList>
    </citation>
    <scope>NUCLEOTIDE SEQUENCE</scope>
    <source>
        <strain evidence="1">NBRC 103681</strain>
    </source>
</reference>
<sequence>MSKRRDFAGFHTRTPNEARVVDYLLGGKDNFAADREAAERAIALAPGLPMMALESRRFLGRVVRFLVEAGIRQFIDLGCGLPTQNNAHEVAQAATPEARVVYVDFDPVVVTHARALLADNVRTSVVQADVRDPDLILGHPDLVRLIDLKRPVAILLISTLQAVPEDEVVLDIVTRLREAICPGSWMVISHPTSDDRPEVTGRLAAMFQDEEIVKGTRRRDNLRTRAEIEPYFDGLELADPGIVRIPAWRPDGAGPGVDPESVWAIAGVGRKPA</sequence>
<comment type="caution">
    <text evidence="1">The sequence shown here is derived from an EMBL/GenBank/DDBJ whole genome shotgun (WGS) entry which is preliminary data.</text>
</comment>
<evidence type="ECO:0008006" key="3">
    <source>
        <dbReference type="Google" id="ProtNLM"/>
    </source>
</evidence>
<proteinExistence type="predicted"/>
<dbReference type="Proteomes" id="UP001165135">
    <property type="component" value="Unassembled WGS sequence"/>
</dbReference>
<gene>
    <name evidence="1" type="ORF">Airi01_099210</name>
</gene>
<dbReference type="RefSeq" id="WP_285636404.1">
    <property type="nucleotide sequence ID" value="NZ_BSTJ01000021.1"/>
</dbReference>
<dbReference type="InterPro" id="IPR006764">
    <property type="entry name" value="SAM_dep_MeTrfase_SAV2177_type"/>
</dbReference>